<dbReference type="EMBL" id="DS113285">
    <property type="protein sequence ID" value="EAY13431.1"/>
    <property type="molecule type" value="Genomic_DNA"/>
</dbReference>
<evidence type="ECO:0000313" key="3">
    <source>
        <dbReference type="EMBL" id="EAY13431.1"/>
    </source>
</evidence>
<accession>A2E1I4</accession>
<dbReference type="InParanoid" id="A2E1I4"/>
<keyword evidence="1" id="KW-1133">Transmembrane helix</keyword>
<dbReference type="VEuPathDB" id="TrichDB:TVAG_205990"/>
<evidence type="ECO:0000256" key="1">
    <source>
        <dbReference type="SAM" id="Phobius"/>
    </source>
</evidence>
<feature type="transmembrane region" description="Helical" evidence="1">
    <location>
        <begin position="163"/>
        <end position="181"/>
    </location>
</feature>
<dbReference type="AlphaFoldDB" id="A2E1I4"/>
<dbReference type="RefSeq" id="XP_001325654.1">
    <property type="nucleotide sequence ID" value="XM_001325619.1"/>
</dbReference>
<sequence>MFLVFLFTILADSRRLESLVQKYKEQVAKDRTIDKEEEAILWALAEFGQQLDKTVTGEEVSTEIGDRLNQILERVDITDALLRKDFNEMKFEFNQAKEQIRNLVESSKFQIMDEMEAFRDKLTIALQQLVDANKEVQNRSGSKVSITAKHVVQKLRNKAIRRSLIFFVAFQVLLACGVIFYKKLERQLRMLL</sequence>
<dbReference type="VEuPathDB" id="TrichDB:TVAGG3_0519760"/>
<keyword evidence="1" id="KW-0472">Membrane</keyword>
<organism evidence="3 4">
    <name type="scientific">Trichomonas vaginalis (strain ATCC PRA-98 / G3)</name>
    <dbReference type="NCBI Taxonomy" id="412133"/>
    <lineage>
        <taxon>Eukaryota</taxon>
        <taxon>Metamonada</taxon>
        <taxon>Parabasalia</taxon>
        <taxon>Trichomonadida</taxon>
        <taxon>Trichomonadidae</taxon>
        <taxon>Trichomonas</taxon>
    </lineage>
</organism>
<dbReference type="Proteomes" id="UP000001542">
    <property type="component" value="Unassembled WGS sequence"/>
</dbReference>
<keyword evidence="2" id="KW-0732">Signal</keyword>
<evidence type="ECO:0000313" key="4">
    <source>
        <dbReference type="Proteomes" id="UP000001542"/>
    </source>
</evidence>
<feature type="signal peptide" evidence="2">
    <location>
        <begin position="1"/>
        <end position="18"/>
    </location>
</feature>
<keyword evidence="1" id="KW-0812">Transmembrane</keyword>
<evidence type="ECO:0000256" key="2">
    <source>
        <dbReference type="SAM" id="SignalP"/>
    </source>
</evidence>
<reference evidence="3" key="2">
    <citation type="journal article" date="2007" name="Science">
        <title>Draft genome sequence of the sexually transmitted pathogen Trichomonas vaginalis.</title>
        <authorList>
            <person name="Carlton J.M."/>
            <person name="Hirt R.P."/>
            <person name="Silva J.C."/>
            <person name="Delcher A.L."/>
            <person name="Schatz M."/>
            <person name="Zhao Q."/>
            <person name="Wortman J.R."/>
            <person name="Bidwell S.L."/>
            <person name="Alsmark U.C.M."/>
            <person name="Besteiro S."/>
            <person name="Sicheritz-Ponten T."/>
            <person name="Noel C.J."/>
            <person name="Dacks J.B."/>
            <person name="Foster P.G."/>
            <person name="Simillion C."/>
            <person name="Van de Peer Y."/>
            <person name="Miranda-Saavedra D."/>
            <person name="Barton G.J."/>
            <person name="Westrop G.D."/>
            <person name="Mueller S."/>
            <person name="Dessi D."/>
            <person name="Fiori P.L."/>
            <person name="Ren Q."/>
            <person name="Paulsen I."/>
            <person name="Zhang H."/>
            <person name="Bastida-Corcuera F.D."/>
            <person name="Simoes-Barbosa A."/>
            <person name="Brown M.T."/>
            <person name="Hayes R.D."/>
            <person name="Mukherjee M."/>
            <person name="Okumura C.Y."/>
            <person name="Schneider R."/>
            <person name="Smith A.J."/>
            <person name="Vanacova S."/>
            <person name="Villalvazo M."/>
            <person name="Haas B.J."/>
            <person name="Pertea M."/>
            <person name="Feldblyum T.V."/>
            <person name="Utterback T.R."/>
            <person name="Shu C.L."/>
            <person name="Osoegawa K."/>
            <person name="de Jong P.J."/>
            <person name="Hrdy I."/>
            <person name="Horvathova L."/>
            <person name="Zubacova Z."/>
            <person name="Dolezal P."/>
            <person name="Malik S.B."/>
            <person name="Logsdon J.M. Jr."/>
            <person name="Henze K."/>
            <person name="Gupta A."/>
            <person name="Wang C.C."/>
            <person name="Dunne R.L."/>
            <person name="Upcroft J.A."/>
            <person name="Upcroft P."/>
            <person name="White O."/>
            <person name="Salzberg S.L."/>
            <person name="Tang P."/>
            <person name="Chiu C.-H."/>
            <person name="Lee Y.-S."/>
            <person name="Embley T.M."/>
            <person name="Coombs G.H."/>
            <person name="Mottram J.C."/>
            <person name="Tachezy J."/>
            <person name="Fraser-Liggett C.M."/>
            <person name="Johnson P.J."/>
        </authorList>
    </citation>
    <scope>NUCLEOTIDE SEQUENCE [LARGE SCALE GENOMIC DNA]</scope>
    <source>
        <strain evidence="3">G3</strain>
    </source>
</reference>
<feature type="chain" id="PRO_5002643325" evidence="2">
    <location>
        <begin position="19"/>
        <end position="192"/>
    </location>
</feature>
<gene>
    <name evidence="3" type="ORF">TVAG_205990</name>
</gene>
<reference evidence="3" key="1">
    <citation type="submission" date="2006-10" db="EMBL/GenBank/DDBJ databases">
        <authorList>
            <person name="Amadeo P."/>
            <person name="Zhao Q."/>
            <person name="Wortman J."/>
            <person name="Fraser-Liggett C."/>
            <person name="Carlton J."/>
        </authorList>
    </citation>
    <scope>NUCLEOTIDE SEQUENCE</scope>
    <source>
        <strain evidence="3">G3</strain>
    </source>
</reference>
<dbReference type="KEGG" id="tva:4771414"/>
<dbReference type="SMR" id="A2E1I4"/>
<proteinExistence type="predicted"/>
<keyword evidence="4" id="KW-1185">Reference proteome</keyword>
<name>A2E1I4_TRIV3</name>
<protein>
    <submittedName>
        <fullName evidence="3">Uncharacterized protein</fullName>
    </submittedName>
</protein>